<evidence type="ECO:0000256" key="1">
    <source>
        <dbReference type="SAM" id="MobiDB-lite"/>
    </source>
</evidence>
<dbReference type="PANTHER" id="PTHR31014">
    <property type="entry name" value="MITOCHONDRIAL TRANSLATION SYSTEM COMPONENT PET127-RELATED"/>
    <property type="match status" value="1"/>
</dbReference>
<dbReference type="OrthoDB" id="10249045at2759"/>
<sequence length="612" mass="70231">MQGRSLEEAAEELAKELAKDDEIWRRNAKDLQTVSAEALDFQPVDVDIPPIPMLAHGLDRVLFNPSVYRLQDPRSRVYNFDPYLEKIMPVTEFDFESLSAYKTSSKDDKLLAITKRLGVKFTGSTSSMSGVLQHFHYLLSNWRKLNHHGLSRQFPDPSGKFTRITTGPQAIFLRWKNGAYAIDADKAFDSPNVMSWLGHSMEKLLTSTPDEFERYRRSNPEQAPSEVESGKSYHYSRLGNFLMRSQLDAHDPRLPGTGVFDLKTRAVLAIRMDHARYEKGAGYQLRYDQGQWESFEREDYDMARATMLKYSMQARMGRMDGIFVAYHNVERIFGFQYFSLSDMDYILHGQRDTCLGDKEFKLSVSLLDEILQRATAKYPETSIRLHFETLAGRHPAMSIYAEPVTEERVEEIQLTNAAAMREFEEKHVRGISEDAAQEIVDENVMDELTGNDKSGEEDVATSDGEAAAGALPKQQDITDATAPDTDPPLMGWTLTCRNRVNGQFVRQVTDLGPSDDYSIEYLVRDIAPDTQRKGYNMLKERRRALFDFHNKVEDVRLKIYRAQINKITRQGREWRDEQDKIDEQMSKLVYRPLGPGSEKVIQEMGPSHAVHW</sequence>
<evidence type="ECO:0000313" key="3">
    <source>
        <dbReference type="Proteomes" id="UP000799757"/>
    </source>
</evidence>
<dbReference type="InterPro" id="IPR013943">
    <property type="entry name" value="Pet127"/>
</dbReference>
<protein>
    <submittedName>
        <fullName evidence="2">Pet127-domain-containing protein</fullName>
    </submittedName>
</protein>
<organism evidence="2 3">
    <name type="scientific">Melanomma pulvis-pyrius CBS 109.77</name>
    <dbReference type="NCBI Taxonomy" id="1314802"/>
    <lineage>
        <taxon>Eukaryota</taxon>
        <taxon>Fungi</taxon>
        <taxon>Dikarya</taxon>
        <taxon>Ascomycota</taxon>
        <taxon>Pezizomycotina</taxon>
        <taxon>Dothideomycetes</taxon>
        <taxon>Pleosporomycetidae</taxon>
        <taxon>Pleosporales</taxon>
        <taxon>Melanommataceae</taxon>
        <taxon>Melanomma</taxon>
    </lineage>
</organism>
<dbReference type="EMBL" id="MU002245">
    <property type="protein sequence ID" value="KAF2788120.1"/>
    <property type="molecule type" value="Genomic_DNA"/>
</dbReference>
<dbReference type="Proteomes" id="UP000799757">
    <property type="component" value="Unassembled WGS sequence"/>
</dbReference>
<reference evidence="2" key="1">
    <citation type="journal article" date="2020" name="Stud. Mycol.">
        <title>101 Dothideomycetes genomes: a test case for predicting lifestyles and emergence of pathogens.</title>
        <authorList>
            <person name="Haridas S."/>
            <person name="Albert R."/>
            <person name="Binder M."/>
            <person name="Bloem J."/>
            <person name="Labutti K."/>
            <person name="Salamov A."/>
            <person name="Andreopoulos B."/>
            <person name="Baker S."/>
            <person name="Barry K."/>
            <person name="Bills G."/>
            <person name="Bluhm B."/>
            <person name="Cannon C."/>
            <person name="Castanera R."/>
            <person name="Culley D."/>
            <person name="Daum C."/>
            <person name="Ezra D."/>
            <person name="Gonzalez J."/>
            <person name="Henrissat B."/>
            <person name="Kuo A."/>
            <person name="Liang C."/>
            <person name="Lipzen A."/>
            <person name="Lutzoni F."/>
            <person name="Magnuson J."/>
            <person name="Mondo S."/>
            <person name="Nolan M."/>
            <person name="Ohm R."/>
            <person name="Pangilinan J."/>
            <person name="Park H.-J."/>
            <person name="Ramirez L."/>
            <person name="Alfaro M."/>
            <person name="Sun H."/>
            <person name="Tritt A."/>
            <person name="Yoshinaga Y."/>
            <person name="Zwiers L.-H."/>
            <person name="Turgeon B."/>
            <person name="Goodwin S."/>
            <person name="Spatafora J."/>
            <person name="Crous P."/>
            <person name="Grigoriev I."/>
        </authorList>
    </citation>
    <scope>NUCLEOTIDE SEQUENCE</scope>
    <source>
        <strain evidence="2">CBS 109.77</strain>
    </source>
</reference>
<feature type="region of interest" description="Disordered" evidence="1">
    <location>
        <begin position="446"/>
        <end position="485"/>
    </location>
</feature>
<dbReference type="PANTHER" id="PTHR31014:SF0">
    <property type="entry name" value="MITOCHONDRIAL TRANSLATION SYSTEM COMPONENT PET127-RELATED"/>
    <property type="match status" value="1"/>
</dbReference>
<name>A0A6A6WV58_9PLEO</name>
<accession>A0A6A6WV58</accession>
<gene>
    <name evidence="2" type="ORF">K505DRAFT_256229</name>
</gene>
<dbReference type="Pfam" id="PF08634">
    <property type="entry name" value="Pet127"/>
    <property type="match status" value="1"/>
</dbReference>
<proteinExistence type="predicted"/>
<evidence type="ECO:0000313" key="2">
    <source>
        <dbReference type="EMBL" id="KAF2788120.1"/>
    </source>
</evidence>
<dbReference type="GO" id="GO:0000964">
    <property type="term" value="P:mitochondrial RNA 5'-end processing"/>
    <property type="evidence" value="ECO:0007669"/>
    <property type="project" value="TreeGrafter"/>
</dbReference>
<dbReference type="AlphaFoldDB" id="A0A6A6WV58"/>
<dbReference type="GO" id="GO:0005740">
    <property type="term" value="C:mitochondrial envelope"/>
    <property type="evidence" value="ECO:0007669"/>
    <property type="project" value="TreeGrafter"/>
</dbReference>
<keyword evidence="3" id="KW-1185">Reference proteome</keyword>